<dbReference type="Proteomes" id="UP001061958">
    <property type="component" value="Unassembled WGS sequence"/>
</dbReference>
<dbReference type="EMBL" id="BQMJ01000071">
    <property type="protein sequence ID" value="GJQ15565.1"/>
    <property type="molecule type" value="Genomic_DNA"/>
</dbReference>
<comment type="function">
    <text evidence="9">DNA polymerase that functions in several pathways of DNA repair. Involved in base excision repair (BER) responsible for repair of lesions that give rise to abasic (AP) sites in DNA. Also contributes to DNA double-strand break repair by non-homologous end joining and homologous recombination. Has both template-dependent and template-independent (terminal transferase) DNA polymerase activities. Has also a 5'-deoxyribose-5-phosphate lyase (dRP lyase) activity.</text>
</comment>
<dbReference type="GO" id="GO:0016829">
    <property type="term" value="F:lyase activity"/>
    <property type="evidence" value="ECO:0007669"/>
    <property type="project" value="UniProtKB-KW"/>
</dbReference>
<keyword evidence="13" id="KW-1185">Reference proteome</keyword>
<feature type="compositionally biased region" description="Low complexity" evidence="10">
    <location>
        <begin position="428"/>
        <end position="437"/>
    </location>
</feature>
<evidence type="ECO:0000256" key="7">
    <source>
        <dbReference type="ARBA" id="ARBA00023239"/>
    </source>
</evidence>
<dbReference type="AlphaFoldDB" id="A0A9C7UUJ8"/>
<dbReference type="Pfam" id="PF14716">
    <property type="entry name" value="HHH_8"/>
    <property type="match status" value="1"/>
</dbReference>
<dbReference type="Pfam" id="PF14792">
    <property type="entry name" value="DNA_pol_B_palm"/>
    <property type="match status" value="1"/>
</dbReference>
<dbReference type="Gene3D" id="1.10.150.110">
    <property type="entry name" value="DNA polymerase beta, N-terminal domain-like"/>
    <property type="match status" value="1"/>
</dbReference>
<dbReference type="Pfam" id="PF10391">
    <property type="entry name" value="DNA_pol_lambd_f"/>
    <property type="match status" value="1"/>
</dbReference>
<protein>
    <recommendedName>
        <fullName evidence="9">DNA polymerase</fullName>
        <ecNumber evidence="9">2.7.7.7</ecNumber>
    </recommendedName>
</protein>
<name>A0A9C7UUJ8_9RHOD</name>
<keyword evidence="4 9" id="KW-0227">DNA damage</keyword>
<dbReference type="PROSITE" id="PS50172">
    <property type="entry name" value="BRCT"/>
    <property type="match status" value="1"/>
</dbReference>
<dbReference type="OrthoDB" id="205514at2759"/>
<evidence type="ECO:0000256" key="1">
    <source>
        <dbReference type="ARBA" id="ARBA00001936"/>
    </source>
</evidence>
<keyword evidence="6 9" id="KW-0234">DNA repair</keyword>
<dbReference type="SUPFAM" id="SSF47802">
    <property type="entry name" value="DNA polymerase beta, N-terminal domain-like"/>
    <property type="match status" value="1"/>
</dbReference>
<dbReference type="Pfam" id="PF14791">
    <property type="entry name" value="DNA_pol_B_thumb"/>
    <property type="match status" value="1"/>
</dbReference>
<evidence type="ECO:0000256" key="4">
    <source>
        <dbReference type="ARBA" id="ARBA00022763"/>
    </source>
</evidence>
<dbReference type="SUPFAM" id="SSF81585">
    <property type="entry name" value="PsbU/PolX domain-like"/>
    <property type="match status" value="1"/>
</dbReference>
<evidence type="ECO:0000256" key="5">
    <source>
        <dbReference type="ARBA" id="ARBA00022932"/>
    </source>
</evidence>
<dbReference type="GO" id="GO:0046872">
    <property type="term" value="F:metal ion binding"/>
    <property type="evidence" value="ECO:0007669"/>
    <property type="project" value="UniProtKB-UniRule"/>
</dbReference>
<dbReference type="InterPro" id="IPR036420">
    <property type="entry name" value="BRCT_dom_sf"/>
</dbReference>
<comment type="similarity">
    <text evidence="9">Belongs to the DNA polymerase type-X family.</text>
</comment>
<dbReference type="PANTHER" id="PTHR11276">
    <property type="entry name" value="DNA POLYMERASE TYPE-X FAMILY MEMBER"/>
    <property type="match status" value="1"/>
</dbReference>
<dbReference type="InterPro" id="IPR028207">
    <property type="entry name" value="DNA_pol_B_palm_palm"/>
</dbReference>
<dbReference type="Gene3D" id="3.30.460.10">
    <property type="entry name" value="Beta Polymerase, domain 2"/>
    <property type="match status" value="1"/>
</dbReference>
<dbReference type="InterPro" id="IPR022312">
    <property type="entry name" value="DNA_pol_X"/>
</dbReference>
<evidence type="ECO:0000313" key="13">
    <source>
        <dbReference type="Proteomes" id="UP001061958"/>
    </source>
</evidence>
<keyword evidence="3 9" id="KW-0548">Nucleotidyltransferase</keyword>
<evidence type="ECO:0000256" key="2">
    <source>
        <dbReference type="ARBA" id="ARBA00022679"/>
    </source>
</evidence>
<keyword evidence="5 9" id="KW-0239">DNA-directed DNA polymerase</keyword>
<keyword evidence="2 9" id="KW-0808">Transferase</keyword>
<comment type="catalytic activity">
    <reaction evidence="8 9">
        <text>DNA(n) + a 2'-deoxyribonucleoside 5'-triphosphate = DNA(n+1) + diphosphate</text>
        <dbReference type="Rhea" id="RHEA:22508"/>
        <dbReference type="Rhea" id="RHEA-COMP:17339"/>
        <dbReference type="Rhea" id="RHEA-COMP:17340"/>
        <dbReference type="ChEBI" id="CHEBI:33019"/>
        <dbReference type="ChEBI" id="CHEBI:61560"/>
        <dbReference type="ChEBI" id="CHEBI:173112"/>
        <dbReference type="EC" id="2.7.7.7"/>
    </reaction>
</comment>
<comment type="subcellular location">
    <subcellularLocation>
        <location evidence="9">Nucleus</location>
    </subcellularLocation>
</comment>
<dbReference type="Gene3D" id="3.30.210.10">
    <property type="entry name" value="DNA polymerase, thumb domain"/>
    <property type="match status" value="1"/>
</dbReference>
<dbReference type="FunFam" id="3.30.210.10:FF:000005">
    <property type="entry name" value="DNA polymerase IV"/>
    <property type="match status" value="1"/>
</dbReference>
<accession>A0A9C7UUJ8</accession>
<dbReference type="InterPro" id="IPR002008">
    <property type="entry name" value="DNA_pol_X_beta-like"/>
</dbReference>
<feature type="domain" description="BRCT" evidence="11">
    <location>
        <begin position="27"/>
        <end position="127"/>
    </location>
</feature>
<comment type="cofactor">
    <cofactor evidence="1">
        <name>Mn(2+)</name>
        <dbReference type="ChEBI" id="CHEBI:29035"/>
    </cofactor>
</comment>
<dbReference type="InterPro" id="IPR037160">
    <property type="entry name" value="DNA_Pol_thumb_sf"/>
</dbReference>
<dbReference type="PRINTS" id="PR00870">
    <property type="entry name" value="DNAPOLXBETA"/>
</dbReference>
<evidence type="ECO:0000313" key="12">
    <source>
        <dbReference type="EMBL" id="GJQ15565.1"/>
    </source>
</evidence>
<dbReference type="InterPro" id="IPR029398">
    <property type="entry name" value="PolB_thumb"/>
</dbReference>
<keyword evidence="7" id="KW-0456">Lyase</keyword>
<dbReference type="SUPFAM" id="SSF81301">
    <property type="entry name" value="Nucleotidyltransferase"/>
    <property type="match status" value="1"/>
</dbReference>
<keyword evidence="9" id="KW-0539">Nucleus</keyword>
<feature type="region of interest" description="Disordered" evidence="10">
    <location>
        <begin position="417"/>
        <end position="437"/>
    </location>
</feature>
<evidence type="ECO:0000256" key="6">
    <source>
        <dbReference type="ARBA" id="ARBA00023204"/>
    </source>
</evidence>
<reference evidence="12" key="2">
    <citation type="submission" date="2022-01" db="EMBL/GenBank/DDBJ databases">
        <authorList>
            <person name="Hirooka S."/>
            <person name="Miyagishima S.Y."/>
        </authorList>
    </citation>
    <scope>NUCLEOTIDE SEQUENCE</scope>
    <source>
        <strain evidence="12">NBRC 102759</strain>
    </source>
</reference>
<evidence type="ECO:0000256" key="9">
    <source>
        <dbReference type="RuleBase" id="RU366014"/>
    </source>
</evidence>
<dbReference type="SMART" id="SM00483">
    <property type="entry name" value="POLXc"/>
    <property type="match status" value="1"/>
</dbReference>
<dbReference type="InterPro" id="IPR010996">
    <property type="entry name" value="HHH_MUS81"/>
</dbReference>
<dbReference type="Gene3D" id="1.10.150.20">
    <property type="entry name" value="5' to 3' exonuclease, C-terminal subdomain"/>
    <property type="match status" value="1"/>
</dbReference>
<comment type="caution">
    <text evidence="12">The sequence shown here is derived from an EMBL/GenBank/DDBJ whole genome shotgun (WGS) entry which is preliminary data.</text>
</comment>
<evidence type="ECO:0000256" key="3">
    <source>
        <dbReference type="ARBA" id="ARBA00022695"/>
    </source>
</evidence>
<dbReference type="CDD" id="cd00141">
    <property type="entry name" value="NT_POLXc"/>
    <property type="match status" value="1"/>
</dbReference>
<dbReference type="InterPro" id="IPR018944">
    <property type="entry name" value="DNA_pol_lambd_fingers_domain"/>
</dbReference>
<dbReference type="PRINTS" id="PR00869">
    <property type="entry name" value="DNAPOLX"/>
</dbReference>
<organism evidence="12 13">
    <name type="scientific">Galdieria partita</name>
    <dbReference type="NCBI Taxonomy" id="83374"/>
    <lineage>
        <taxon>Eukaryota</taxon>
        <taxon>Rhodophyta</taxon>
        <taxon>Bangiophyceae</taxon>
        <taxon>Galdieriales</taxon>
        <taxon>Galdieriaceae</taxon>
        <taxon>Galdieria</taxon>
    </lineage>
</organism>
<dbReference type="GO" id="GO:0006303">
    <property type="term" value="P:double-strand break repair via nonhomologous end joining"/>
    <property type="evidence" value="ECO:0007669"/>
    <property type="project" value="TreeGrafter"/>
</dbReference>
<dbReference type="GO" id="GO:0005634">
    <property type="term" value="C:nucleus"/>
    <property type="evidence" value="ECO:0007669"/>
    <property type="project" value="UniProtKB-SubCell"/>
</dbReference>
<sequence length="546" mass="64034">MNVDRYFTRKRRADRLPFHFNQSVESKSSGFFSGVSILLAFFQRAHIAQVLFYYTKLQENGATVYRLEDKDILSTIKDKPLIVVTDNRLEVEQRFPSHSDAWEFVHKSWLERCLSQKKLLKTNSYQLLKKVDSPKETQATDSEKDSQDSDTEESLKKPRLSSSIEYRQRKEFASKIPSYCCQRKTENKSCANERLYQLFLQLEERRMLEMEHKMHALAYRRAAAVLKVYPYELSSVEEASWLPCFGAKCLKAVGEFLRTGGIQECTEFQQSERFQCLRLFCGIHGVGPTTACLWYDQYHLRTLQDVKNFLERKRLEGHPLAIKEYGLQYYDDLQQKISREEALHIFRQVEHAFHEVDPHLSCWLVGGFRRGQEEGHDIDILGCHDVEENGHFGKLAQILKVMGKKFEYLSLEHDSSINGDHRYDEPSSDASSSSQSLDESNSLERFIGLILHPYQERTIARRIDITLTKRSEFIFSLISWTGSSFFERDLRRYCAKEKNLRFNSHGIFEKHSKRRIYLGGQAQLPTEEQVFEYLQLPWLRPEERCA</sequence>
<evidence type="ECO:0000256" key="8">
    <source>
        <dbReference type="ARBA" id="ARBA00049244"/>
    </source>
</evidence>
<dbReference type="InterPro" id="IPR043519">
    <property type="entry name" value="NT_sf"/>
</dbReference>
<dbReference type="GO" id="GO:0003887">
    <property type="term" value="F:DNA-directed DNA polymerase activity"/>
    <property type="evidence" value="ECO:0007669"/>
    <property type="project" value="UniProtKB-UniRule"/>
</dbReference>
<dbReference type="InterPro" id="IPR001357">
    <property type="entry name" value="BRCT_dom"/>
</dbReference>
<dbReference type="InterPro" id="IPR002054">
    <property type="entry name" value="DNA-dir_DNA_pol_X"/>
</dbReference>
<feature type="region of interest" description="Disordered" evidence="10">
    <location>
        <begin position="132"/>
        <end position="160"/>
    </location>
</feature>
<dbReference type="PANTHER" id="PTHR11276:SF40">
    <property type="entry name" value="BRCT DOMAIN-CONTAINING PROTEIN"/>
    <property type="match status" value="1"/>
</dbReference>
<dbReference type="EC" id="2.7.7.7" evidence="9"/>
<dbReference type="GO" id="GO:0003677">
    <property type="term" value="F:DNA binding"/>
    <property type="evidence" value="ECO:0007669"/>
    <property type="project" value="UniProtKB-UniRule"/>
</dbReference>
<gene>
    <name evidence="12" type="ORF">GpartN1_g7356.t1</name>
</gene>
<reference evidence="12" key="1">
    <citation type="journal article" date="2022" name="Proc. Natl. Acad. Sci. U.S.A.">
        <title>Life cycle and functional genomics of the unicellular red alga Galdieria for elucidating algal and plant evolution and industrial use.</title>
        <authorList>
            <person name="Hirooka S."/>
            <person name="Itabashi T."/>
            <person name="Ichinose T.M."/>
            <person name="Onuma R."/>
            <person name="Fujiwara T."/>
            <person name="Yamashita S."/>
            <person name="Jong L.W."/>
            <person name="Tomita R."/>
            <person name="Iwane A.H."/>
            <person name="Miyagishima S.Y."/>
        </authorList>
    </citation>
    <scope>NUCLEOTIDE SEQUENCE</scope>
    <source>
        <strain evidence="12">NBRC 102759</strain>
    </source>
</reference>
<evidence type="ECO:0000256" key="10">
    <source>
        <dbReference type="SAM" id="MobiDB-lite"/>
    </source>
</evidence>
<dbReference type="InterPro" id="IPR027421">
    <property type="entry name" value="DNA_pol_lamdba_lyase_dom_sf"/>
</dbReference>
<evidence type="ECO:0000259" key="11">
    <source>
        <dbReference type="PROSITE" id="PS50172"/>
    </source>
</evidence>
<dbReference type="Gene3D" id="3.40.50.10190">
    <property type="entry name" value="BRCT domain"/>
    <property type="match status" value="1"/>
</dbReference>
<proteinExistence type="inferred from homology"/>